<dbReference type="SUPFAM" id="SSF55781">
    <property type="entry name" value="GAF domain-like"/>
    <property type="match status" value="1"/>
</dbReference>
<dbReference type="PROSITE" id="PS51078">
    <property type="entry name" value="ICLR_ED"/>
    <property type="match status" value="1"/>
</dbReference>
<organism evidence="7">
    <name type="scientific">Dictyoglomus thermophilum</name>
    <dbReference type="NCBI Taxonomy" id="14"/>
    <lineage>
        <taxon>Bacteria</taxon>
        <taxon>Pseudomonadati</taxon>
        <taxon>Dictyoglomota</taxon>
        <taxon>Dictyoglomia</taxon>
        <taxon>Dictyoglomales</taxon>
        <taxon>Dictyoglomaceae</taxon>
        <taxon>Dictyoglomus</taxon>
    </lineage>
</organism>
<gene>
    <name evidence="7" type="ORF">ENU78_01915</name>
</gene>
<dbReference type="GO" id="GO:0003677">
    <property type="term" value="F:DNA binding"/>
    <property type="evidence" value="ECO:0007669"/>
    <property type="project" value="UniProtKB-KW"/>
</dbReference>
<dbReference type="InterPro" id="IPR005471">
    <property type="entry name" value="Tscrpt_reg_IclR_N"/>
</dbReference>
<proteinExistence type="predicted"/>
<feature type="domain" description="HTH iclR-type" evidence="5">
    <location>
        <begin position="7"/>
        <end position="68"/>
    </location>
</feature>
<keyword evidence="4" id="KW-0804">Transcription</keyword>
<dbReference type="SMART" id="SM00346">
    <property type="entry name" value="HTH_ICLR"/>
    <property type="match status" value="1"/>
</dbReference>
<dbReference type="Pfam" id="PF01614">
    <property type="entry name" value="IclR_C"/>
    <property type="match status" value="1"/>
</dbReference>
<dbReference type="PANTHER" id="PTHR30136:SF7">
    <property type="entry name" value="HTH-TYPE TRANSCRIPTIONAL REGULATOR KDGR-RELATED"/>
    <property type="match status" value="1"/>
</dbReference>
<reference evidence="7" key="1">
    <citation type="journal article" date="2020" name="mSystems">
        <title>Genome- and Community-Level Interaction Insights into Carbon Utilization and Element Cycling Functions of Hydrothermarchaeota in Hydrothermal Sediment.</title>
        <authorList>
            <person name="Zhou Z."/>
            <person name="Liu Y."/>
            <person name="Xu W."/>
            <person name="Pan J."/>
            <person name="Luo Z.H."/>
            <person name="Li M."/>
        </authorList>
    </citation>
    <scope>NUCLEOTIDE SEQUENCE [LARGE SCALE GENOMIC DNA]</scope>
    <source>
        <strain evidence="7">SpSt-70</strain>
    </source>
</reference>
<keyword evidence="3" id="KW-0238">DNA-binding</keyword>
<evidence type="ECO:0000256" key="4">
    <source>
        <dbReference type="ARBA" id="ARBA00023163"/>
    </source>
</evidence>
<dbReference type="PANTHER" id="PTHR30136">
    <property type="entry name" value="HELIX-TURN-HELIX TRANSCRIPTIONAL REGULATOR, ICLR FAMILY"/>
    <property type="match status" value="1"/>
</dbReference>
<dbReference type="SUPFAM" id="SSF46785">
    <property type="entry name" value="Winged helix' DNA-binding domain"/>
    <property type="match status" value="1"/>
</dbReference>
<dbReference type="InterPro" id="IPR036388">
    <property type="entry name" value="WH-like_DNA-bd_sf"/>
</dbReference>
<dbReference type="RefSeq" id="WP_012547703.1">
    <property type="nucleotide sequence ID" value="NZ_VTFL01000002.1"/>
</dbReference>
<keyword evidence="1" id="KW-0678">Repressor</keyword>
<sequence>MKQKIGISSANQTLEILEYIVLSGREVSLKEIAEEIGLHVSTVHRYLSSLLEKGYVRRTPNGLYKPGFRILELSSYILQSLDLREIARPYLIELMENTKQTVHLTIRDGYEGVYIDKVEGPGTLPMMSRIGMRMPLYSTSFGKVLLAYSPESFINEYLKKVPLIPRTENTITDPEKLREELLKVRKQGYAFDNEENERGIKCMGAPIFDFSGNVVAAVSISGYYKNFEGENGERLLRELLNTCEKISSAMRSKA</sequence>
<dbReference type="InterPro" id="IPR050707">
    <property type="entry name" value="HTH_MetabolicPath_Reg"/>
</dbReference>
<keyword evidence="2" id="KW-0805">Transcription regulation</keyword>
<dbReference type="GO" id="GO:0045892">
    <property type="term" value="P:negative regulation of DNA-templated transcription"/>
    <property type="evidence" value="ECO:0007669"/>
    <property type="project" value="TreeGrafter"/>
</dbReference>
<dbReference type="AlphaFoldDB" id="A0A7V4DWY7"/>
<dbReference type="FunFam" id="3.30.450.40:FF:000009">
    <property type="entry name" value="DNA-binding transcriptional regulator KdgR"/>
    <property type="match status" value="1"/>
</dbReference>
<dbReference type="Gene3D" id="3.30.450.40">
    <property type="match status" value="1"/>
</dbReference>
<evidence type="ECO:0000256" key="3">
    <source>
        <dbReference type="ARBA" id="ARBA00023125"/>
    </source>
</evidence>
<evidence type="ECO:0000256" key="1">
    <source>
        <dbReference type="ARBA" id="ARBA00022491"/>
    </source>
</evidence>
<dbReference type="InterPro" id="IPR011991">
    <property type="entry name" value="ArsR-like_HTH"/>
</dbReference>
<protein>
    <submittedName>
        <fullName evidence="7">IclR family transcriptional regulator</fullName>
    </submittedName>
</protein>
<dbReference type="FunFam" id="1.10.10.10:FF:000056">
    <property type="entry name" value="IclR family transcriptional regulator"/>
    <property type="match status" value="1"/>
</dbReference>
<dbReference type="CDD" id="cd00090">
    <property type="entry name" value="HTH_ARSR"/>
    <property type="match status" value="1"/>
</dbReference>
<dbReference type="InterPro" id="IPR036390">
    <property type="entry name" value="WH_DNA-bd_sf"/>
</dbReference>
<evidence type="ECO:0000313" key="7">
    <source>
        <dbReference type="EMBL" id="HGK23195.1"/>
    </source>
</evidence>
<accession>A0A7V4DWY7</accession>
<comment type="caution">
    <text evidence="7">The sequence shown here is derived from an EMBL/GenBank/DDBJ whole genome shotgun (WGS) entry which is preliminary data.</text>
</comment>
<evidence type="ECO:0000259" key="5">
    <source>
        <dbReference type="PROSITE" id="PS51077"/>
    </source>
</evidence>
<evidence type="ECO:0000256" key="2">
    <source>
        <dbReference type="ARBA" id="ARBA00023015"/>
    </source>
</evidence>
<evidence type="ECO:0000259" key="6">
    <source>
        <dbReference type="PROSITE" id="PS51078"/>
    </source>
</evidence>
<dbReference type="PROSITE" id="PS51077">
    <property type="entry name" value="HTH_ICLR"/>
    <property type="match status" value="1"/>
</dbReference>
<dbReference type="InterPro" id="IPR029016">
    <property type="entry name" value="GAF-like_dom_sf"/>
</dbReference>
<dbReference type="OMA" id="RHSMRMF"/>
<name>A0A7V4DWY7_DICTH</name>
<dbReference type="GO" id="GO:0003700">
    <property type="term" value="F:DNA-binding transcription factor activity"/>
    <property type="evidence" value="ECO:0007669"/>
    <property type="project" value="TreeGrafter"/>
</dbReference>
<dbReference type="Gene3D" id="1.10.10.10">
    <property type="entry name" value="Winged helix-like DNA-binding domain superfamily/Winged helix DNA-binding domain"/>
    <property type="match status" value="1"/>
</dbReference>
<dbReference type="InterPro" id="IPR014757">
    <property type="entry name" value="Tscrpt_reg_IclR_C"/>
</dbReference>
<dbReference type="Pfam" id="PF09339">
    <property type="entry name" value="HTH_IclR"/>
    <property type="match status" value="1"/>
</dbReference>
<feature type="domain" description="IclR-ED" evidence="6">
    <location>
        <begin position="69"/>
        <end position="252"/>
    </location>
</feature>
<dbReference type="EMBL" id="DTDV01000006">
    <property type="protein sequence ID" value="HGK23195.1"/>
    <property type="molecule type" value="Genomic_DNA"/>
</dbReference>